<name>A0ABP0ZKM5_9ASCO</name>
<keyword evidence="2" id="KW-1185">Reference proteome</keyword>
<dbReference type="Proteomes" id="UP001497383">
    <property type="component" value="Chromosome 2"/>
</dbReference>
<dbReference type="RefSeq" id="XP_066828833.1">
    <property type="nucleotide sequence ID" value="XM_066971833.1"/>
</dbReference>
<evidence type="ECO:0000313" key="2">
    <source>
        <dbReference type="Proteomes" id="UP001497383"/>
    </source>
</evidence>
<proteinExistence type="predicted"/>
<protein>
    <submittedName>
        <fullName evidence="1">Uncharacterized protein</fullName>
    </submittedName>
</protein>
<sequence>MVGMINLPITEGWTYLEEILREDWTFAIKQGRASLAEFDKRYVPNSCILNKTLVKLILRLLSLFSVTSSLYFEEMERVVPEEYDVISAEIANVLSSKYHSRLSKLKSFALVDRRFADGEDIDYFRPGIIIKCLEIDTVRSKFASFYEFQKRMAHDTPVRERGCHLNRLIADKLKERCFFDSHTFGKRVLEAHRYIIEVYEIVAHIIENYPRIEITTNDSVRNQELVDSLGTSLDLLEERFQVTLWLDWTKIQQGYDWRDCNFYPANTTKLFKDRLQVNVQMWEHRHDTVLPSVLAEKKLKR</sequence>
<reference evidence="1 2" key="1">
    <citation type="submission" date="2024-03" db="EMBL/GenBank/DDBJ databases">
        <authorList>
            <person name="Brejova B."/>
        </authorList>
    </citation>
    <scope>NUCLEOTIDE SEQUENCE [LARGE SCALE GENOMIC DNA]</scope>
    <source>
        <strain evidence="1 2">CBS 14171</strain>
    </source>
</reference>
<dbReference type="GeneID" id="92207091"/>
<accession>A0ABP0ZKM5</accession>
<evidence type="ECO:0000313" key="1">
    <source>
        <dbReference type="EMBL" id="CAK9437517.1"/>
    </source>
</evidence>
<gene>
    <name evidence="1" type="ORF">LODBEIA_P18950</name>
</gene>
<dbReference type="EMBL" id="OZ022406">
    <property type="protein sequence ID" value="CAK9437517.1"/>
    <property type="molecule type" value="Genomic_DNA"/>
</dbReference>
<organism evidence="1 2">
    <name type="scientific">Lodderomyces beijingensis</name>
    <dbReference type="NCBI Taxonomy" id="1775926"/>
    <lineage>
        <taxon>Eukaryota</taxon>
        <taxon>Fungi</taxon>
        <taxon>Dikarya</taxon>
        <taxon>Ascomycota</taxon>
        <taxon>Saccharomycotina</taxon>
        <taxon>Pichiomycetes</taxon>
        <taxon>Debaryomycetaceae</taxon>
        <taxon>Candida/Lodderomyces clade</taxon>
        <taxon>Lodderomyces</taxon>
    </lineage>
</organism>